<dbReference type="GO" id="GO:0051011">
    <property type="term" value="F:microtubule minus-end binding"/>
    <property type="evidence" value="ECO:0007669"/>
    <property type="project" value="TreeGrafter"/>
</dbReference>
<dbReference type="GO" id="GO:0043015">
    <property type="term" value="F:gamma-tubulin binding"/>
    <property type="evidence" value="ECO:0007669"/>
    <property type="project" value="InterPro"/>
</dbReference>
<dbReference type="InterPro" id="IPR041470">
    <property type="entry name" value="GCP_N"/>
</dbReference>
<dbReference type="PANTHER" id="PTHR19302">
    <property type="entry name" value="GAMMA TUBULIN COMPLEX PROTEIN"/>
    <property type="match status" value="1"/>
</dbReference>
<evidence type="ECO:0000256" key="2">
    <source>
        <dbReference type="ARBA" id="ARBA00010337"/>
    </source>
</evidence>
<name>A0AAV8WCM2_9CUCU</name>
<keyword evidence="10" id="KW-1185">Reference proteome</keyword>
<evidence type="ECO:0000259" key="7">
    <source>
        <dbReference type="Pfam" id="PF04130"/>
    </source>
</evidence>
<reference evidence="9 10" key="1">
    <citation type="journal article" date="2023" name="Insect Mol. Biol.">
        <title>Genome sequencing provides insights into the evolution of gene families encoding plant cell wall-degrading enzymes in longhorned beetles.</title>
        <authorList>
            <person name="Shin N.R."/>
            <person name="Okamura Y."/>
            <person name="Kirsch R."/>
            <person name="Pauchet Y."/>
        </authorList>
    </citation>
    <scope>NUCLEOTIDE SEQUENCE [LARGE SCALE GENOMIC DNA]</scope>
    <source>
        <strain evidence="9">EAD_L_NR</strain>
    </source>
</reference>
<dbReference type="GO" id="GO:0051225">
    <property type="term" value="P:spindle assembly"/>
    <property type="evidence" value="ECO:0007669"/>
    <property type="project" value="TreeGrafter"/>
</dbReference>
<dbReference type="Pfam" id="PF04130">
    <property type="entry name" value="GCP_C_terminal"/>
    <property type="match status" value="1"/>
</dbReference>
<dbReference type="PANTHER" id="PTHR19302:SF27">
    <property type="entry name" value="GAMMA-TUBULIN COMPLEX COMPONENT 4"/>
    <property type="match status" value="1"/>
</dbReference>
<dbReference type="Gene3D" id="1.20.120.1900">
    <property type="entry name" value="Gamma-tubulin complex, C-terminal domain"/>
    <property type="match status" value="1"/>
</dbReference>
<comment type="caution">
    <text evidence="9">The sequence shown here is derived from an EMBL/GenBank/DDBJ whole genome shotgun (WGS) entry which is preliminary data.</text>
</comment>
<sequence>MIHETLFYLWNCPNEEDLLEKNEWTHLFELQEFLHPGEQKLLQIIVEIAVDYHKLVTFSRQVFNQTPTSRTDLREVTSSSSSNTIKMEFTKVPTGLYINAFCNGMHTVLDGYRKEIIRLEDLLLQNPQLSLTYILSCIQKYRNLFQALLSMTQLIEKDNVHGCLLIGRLHKYVYCGMDLIASAADQIIRSTNTVFYRHLCNWIIYGDLVDAFAEFFIIDGKTADKDFLYPEQMLESAVESAENLTVFRKSRVRKPPQVREFYINWGMVPLFIDEETAESILFMGRIVWIVRNDPKRTGDDNYQIKYKRDIWEGKDVEYYRKIQALESQTFNSMEFQGVIEECRVKLTKYLWSVMLDEGHLIEHLQLIRDYFALGRGELFQQFITVAENHVKDTSSESVIQKLNFIFLETARKIYGENDKTYLKFELTTTSSNADSTNTNPWVRVQINFEIQWPLHIVFHPKVMELYNKLFSYLLHLRKTQIDLHKLWAEHVSGKQKIDRRVWTLRQNLMFLVNNLQYYLQVDVIEAQFSVLLKAVRNANEFEDIIKVHHEFISNLLAKTFVLTPDEEHIYKNKHRLYQTPAVQFDVPSKVCNVIIRLLELCDEFCLVASTWDAELTEPEVEELEIFQKRCDTVIESLLFILYSLYEKVGGQHLLQLISQLDFNQYFSKNKPDFNLSAALY</sequence>
<dbReference type="GO" id="GO:0031122">
    <property type="term" value="P:cytoplasmic microtubule organization"/>
    <property type="evidence" value="ECO:0007669"/>
    <property type="project" value="TreeGrafter"/>
</dbReference>
<evidence type="ECO:0000256" key="1">
    <source>
        <dbReference type="ARBA" id="ARBA00004267"/>
    </source>
</evidence>
<dbReference type="Pfam" id="PF17681">
    <property type="entry name" value="GCP_N_terminal"/>
    <property type="match status" value="1"/>
</dbReference>
<proteinExistence type="inferred from homology"/>
<accession>A0AAV8WCM2</accession>
<organism evidence="9 10">
    <name type="scientific">Exocentrus adspersus</name>
    <dbReference type="NCBI Taxonomy" id="1586481"/>
    <lineage>
        <taxon>Eukaryota</taxon>
        <taxon>Metazoa</taxon>
        <taxon>Ecdysozoa</taxon>
        <taxon>Arthropoda</taxon>
        <taxon>Hexapoda</taxon>
        <taxon>Insecta</taxon>
        <taxon>Pterygota</taxon>
        <taxon>Neoptera</taxon>
        <taxon>Endopterygota</taxon>
        <taxon>Coleoptera</taxon>
        <taxon>Polyphaga</taxon>
        <taxon>Cucujiformia</taxon>
        <taxon>Chrysomeloidea</taxon>
        <taxon>Cerambycidae</taxon>
        <taxon>Lamiinae</taxon>
        <taxon>Acanthocinini</taxon>
        <taxon>Exocentrus</taxon>
    </lineage>
</organism>
<dbReference type="GO" id="GO:0000278">
    <property type="term" value="P:mitotic cell cycle"/>
    <property type="evidence" value="ECO:0007669"/>
    <property type="project" value="TreeGrafter"/>
</dbReference>
<evidence type="ECO:0000256" key="6">
    <source>
        <dbReference type="RuleBase" id="RU363050"/>
    </source>
</evidence>
<dbReference type="InterPro" id="IPR007259">
    <property type="entry name" value="GCP"/>
</dbReference>
<evidence type="ECO:0000313" key="10">
    <source>
        <dbReference type="Proteomes" id="UP001159042"/>
    </source>
</evidence>
<protein>
    <recommendedName>
        <fullName evidence="6">Gamma-tubulin complex component</fullName>
    </recommendedName>
</protein>
<comment type="similarity">
    <text evidence="2 6">Belongs to the TUBGCP family.</text>
</comment>
<dbReference type="GO" id="GO:0007020">
    <property type="term" value="P:microtubule nucleation"/>
    <property type="evidence" value="ECO:0007669"/>
    <property type="project" value="InterPro"/>
</dbReference>
<evidence type="ECO:0000256" key="4">
    <source>
        <dbReference type="ARBA" id="ARBA00022701"/>
    </source>
</evidence>
<dbReference type="EMBL" id="JANEYG010000003">
    <property type="protein sequence ID" value="KAJ8924353.1"/>
    <property type="molecule type" value="Genomic_DNA"/>
</dbReference>
<keyword evidence="5 6" id="KW-0206">Cytoskeleton</keyword>
<dbReference type="GO" id="GO:0005874">
    <property type="term" value="C:microtubule"/>
    <property type="evidence" value="ECO:0007669"/>
    <property type="project" value="UniProtKB-KW"/>
</dbReference>
<evidence type="ECO:0000313" key="9">
    <source>
        <dbReference type="EMBL" id="KAJ8924353.1"/>
    </source>
</evidence>
<evidence type="ECO:0000256" key="5">
    <source>
        <dbReference type="ARBA" id="ARBA00023212"/>
    </source>
</evidence>
<dbReference type="GO" id="GO:0051321">
    <property type="term" value="P:meiotic cell cycle"/>
    <property type="evidence" value="ECO:0007669"/>
    <property type="project" value="TreeGrafter"/>
</dbReference>
<dbReference type="GO" id="GO:0000930">
    <property type="term" value="C:gamma-tubulin complex"/>
    <property type="evidence" value="ECO:0007669"/>
    <property type="project" value="TreeGrafter"/>
</dbReference>
<dbReference type="InterPro" id="IPR040457">
    <property type="entry name" value="GCP_C"/>
</dbReference>
<keyword evidence="3 6" id="KW-0963">Cytoplasm</keyword>
<dbReference type="AlphaFoldDB" id="A0AAV8WCM2"/>
<dbReference type="InterPro" id="IPR042241">
    <property type="entry name" value="GCP_C_sf"/>
</dbReference>
<feature type="domain" description="Gamma tubulin complex component C-terminal" evidence="7">
    <location>
        <begin position="360"/>
        <end position="666"/>
    </location>
</feature>
<evidence type="ECO:0000256" key="3">
    <source>
        <dbReference type="ARBA" id="ARBA00022490"/>
    </source>
</evidence>
<dbReference type="GO" id="GO:0000922">
    <property type="term" value="C:spindle pole"/>
    <property type="evidence" value="ECO:0007669"/>
    <property type="project" value="InterPro"/>
</dbReference>
<gene>
    <name evidence="9" type="ORF">NQ315_007149</name>
</gene>
<feature type="domain" description="Gamma tubulin complex component protein N-terminal" evidence="8">
    <location>
        <begin position="22"/>
        <end position="357"/>
    </location>
</feature>
<comment type="subcellular location">
    <subcellularLocation>
        <location evidence="1 6">Cytoplasm</location>
        <location evidence="1 6">Cytoskeleton</location>
        <location evidence="1 6">Microtubule organizing center</location>
    </subcellularLocation>
</comment>
<keyword evidence="4 6" id="KW-0493">Microtubule</keyword>
<evidence type="ECO:0000259" key="8">
    <source>
        <dbReference type="Pfam" id="PF17681"/>
    </source>
</evidence>
<dbReference type="Proteomes" id="UP001159042">
    <property type="component" value="Unassembled WGS sequence"/>
</dbReference>